<name>A0A1H0P229_9ACTN</name>
<reference evidence="4 5" key="1">
    <citation type="submission" date="2016-10" db="EMBL/GenBank/DDBJ databases">
        <authorList>
            <person name="de Groot N.N."/>
        </authorList>
    </citation>
    <scope>NUCLEOTIDE SEQUENCE [LARGE SCALE GENOMIC DNA]</scope>
    <source>
        <strain evidence="5">P4-7,KCTC 19426,CECT 7604</strain>
    </source>
</reference>
<dbReference type="Gene3D" id="3.40.50.720">
    <property type="entry name" value="NAD(P)-binding Rossmann-like Domain"/>
    <property type="match status" value="1"/>
</dbReference>
<protein>
    <submittedName>
        <fullName evidence="4">Short-chain dehydrogenase</fullName>
    </submittedName>
</protein>
<evidence type="ECO:0000256" key="3">
    <source>
        <dbReference type="RuleBase" id="RU000363"/>
    </source>
</evidence>
<keyword evidence="5" id="KW-1185">Reference proteome</keyword>
<accession>A0A1H0P229</accession>
<evidence type="ECO:0000256" key="1">
    <source>
        <dbReference type="ARBA" id="ARBA00006484"/>
    </source>
</evidence>
<dbReference type="STRING" id="1090615.SAMN04515671_2586"/>
<dbReference type="CDD" id="cd05233">
    <property type="entry name" value="SDR_c"/>
    <property type="match status" value="1"/>
</dbReference>
<keyword evidence="2" id="KW-0560">Oxidoreductase</keyword>
<dbReference type="AlphaFoldDB" id="A0A1H0P229"/>
<dbReference type="Proteomes" id="UP000198741">
    <property type="component" value="Chromosome I"/>
</dbReference>
<dbReference type="PROSITE" id="PS00061">
    <property type="entry name" value="ADH_SHORT"/>
    <property type="match status" value="1"/>
</dbReference>
<dbReference type="FunFam" id="3.40.50.720:FF:000084">
    <property type="entry name" value="Short-chain dehydrogenase reductase"/>
    <property type="match status" value="1"/>
</dbReference>
<evidence type="ECO:0000256" key="2">
    <source>
        <dbReference type="ARBA" id="ARBA00023002"/>
    </source>
</evidence>
<dbReference type="PRINTS" id="PR00080">
    <property type="entry name" value="SDRFAMILY"/>
</dbReference>
<dbReference type="InterPro" id="IPR036291">
    <property type="entry name" value="NAD(P)-bd_dom_sf"/>
</dbReference>
<dbReference type="InterPro" id="IPR002347">
    <property type="entry name" value="SDR_fam"/>
</dbReference>
<proteinExistence type="inferred from homology"/>
<sequence>MDLLLKGRRAFISGSTQGIGYAIAQALLAEGASVVINGRTQSSVRSAVQRLRSDAPDGAVSGVAADLSDPVQVHELLNSVGEIDILVNNVGLFEVKSFFDIGDDDWQRYFQVNVMSGVRLARHLMPTMLDRGWGRIVFVASESGVDVPADMIHYGSTKAAMLALSNGLAKLTRGSAVTVNAVLGGPTYSDGVAGVVDKIARSQGMAAEDLKAAIIAGNRTSLLERFIEPREIADLVLYLASPRSSATNGAALRADGGVLTTVT</sequence>
<dbReference type="SUPFAM" id="SSF51735">
    <property type="entry name" value="NAD(P)-binding Rossmann-fold domains"/>
    <property type="match status" value="1"/>
</dbReference>
<dbReference type="PRINTS" id="PR00081">
    <property type="entry name" value="GDHRDH"/>
</dbReference>
<organism evidence="4 5">
    <name type="scientific">Nakamurella panacisegetis</name>
    <dbReference type="NCBI Taxonomy" id="1090615"/>
    <lineage>
        <taxon>Bacteria</taxon>
        <taxon>Bacillati</taxon>
        <taxon>Actinomycetota</taxon>
        <taxon>Actinomycetes</taxon>
        <taxon>Nakamurellales</taxon>
        <taxon>Nakamurellaceae</taxon>
        <taxon>Nakamurella</taxon>
    </lineage>
</organism>
<comment type="similarity">
    <text evidence="1 3">Belongs to the short-chain dehydrogenases/reductases (SDR) family.</text>
</comment>
<gene>
    <name evidence="4" type="ORF">SAMN04515671_2586</name>
</gene>
<dbReference type="InterPro" id="IPR020904">
    <property type="entry name" value="Sc_DH/Rdtase_CS"/>
</dbReference>
<dbReference type="Pfam" id="PF00106">
    <property type="entry name" value="adh_short"/>
    <property type="match status" value="1"/>
</dbReference>
<dbReference type="GO" id="GO:0016491">
    <property type="term" value="F:oxidoreductase activity"/>
    <property type="evidence" value="ECO:0007669"/>
    <property type="project" value="UniProtKB-KW"/>
</dbReference>
<evidence type="ECO:0000313" key="5">
    <source>
        <dbReference type="Proteomes" id="UP000198741"/>
    </source>
</evidence>
<dbReference type="EMBL" id="LT629710">
    <property type="protein sequence ID" value="SDO99003.1"/>
    <property type="molecule type" value="Genomic_DNA"/>
</dbReference>
<dbReference type="PANTHER" id="PTHR42879">
    <property type="entry name" value="3-OXOACYL-(ACYL-CARRIER-PROTEIN) REDUCTASE"/>
    <property type="match status" value="1"/>
</dbReference>
<dbReference type="OrthoDB" id="9793325at2"/>
<dbReference type="GO" id="GO:0032787">
    <property type="term" value="P:monocarboxylic acid metabolic process"/>
    <property type="evidence" value="ECO:0007669"/>
    <property type="project" value="UniProtKB-ARBA"/>
</dbReference>
<dbReference type="InterPro" id="IPR050259">
    <property type="entry name" value="SDR"/>
</dbReference>
<evidence type="ECO:0000313" key="4">
    <source>
        <dbReference type="EMBL" id="SDO99003.1"/>
    </source>
</evidence>
<dbReference type="RefSeq" id="WP_090476414.1">
    <property type="nucleotide sequence ID" value="NZ_LT629710.1"/>
</dbReference>